<accession>A0ABQ4YLJ5</accession>
<evidence type="ECO:0000256" key="1">
    <source>
        <dbReference type="SAM" id="MobiDB-lite"/>
    </source>
</evidence>
<keyword evidence="3" id="KW-1185">Reference proteome</keyword>
<comment type="caution">
    <text evidence="2">The sequence shown here is derived from an EMBL/GenBank/DDBJ whole genome shotgun (WGS) entry which is preliminary data.</text>
</comment>
<protein>
    <submittedName>
        <fullName evidence="2">Uncharacterized protein</fullName>
    </submittedName>
</protein>
<evidence type="ECO:0000313" key="2">
    <source>
        <dbReference type="EMBL" id="GJS77812.1"/>
    </source>
</evidence>
<reference evidence="2" key="2">
    <citation type="submission" date="2022-01" db="EMBL/GenBank/DDBJ databases">
        <authorList>
            <person name="Yamashiro T."/>
            <person name="Shiraishi A."/>
            <person name="Satake H."/>
            <person name="Nakayama K."/>
        </authorList>
    </citation>
    <scope>NUCLEOTIDE SEQUENCE</scope>
</reference>
<feature type="compositionally biased region" description="Basic residues" evidence="1">
    <location>
        <begin position="62"/>
        <end position="71"/>
    </location>
</feature>
<organism evidence="2 3">
    <name type="scientific">Tanacetum coccineum</name>
    <dbReference type="NCBI Taxonomy" id="301880"/>
    <lineage>
        <taxon>Eukaryota</taxon>
        <taxon>Viridiplantae</taxon>
        <taxon>Streptophyta</taxon>
        <taxon>Embryophyta</taxon>
        <taxon>Tracheophyta</taxon>
        <taxon>Spermatophyta</taxon>
        <taxon>Magnoliopsida</taxon>
        <taxon>eudicotyledons</taxon>
        <taxon>Gunneridae</taxon>
        <taxon>Pentapetalae</taxon>
        <taxon>asterids</taxon>
        <taxon>campanulids</taxon>
        <taxon>Asterales</taxon>
        <taxon>Asteraceae</taxon>
        <taxon>Asteroideae</taxon>
        <taxon>Anthemideae</taxon>
        <taxon>Anthemidinae</taxon>
        <taxon>Tanacetum</taxon>
    </lineage>
</organism>
<dbReference type="Proteomes" id="UP001151760">
    <property type="component" value="Unassembled WGS sequence"/>
</dbReference>
<feature type="region of interest" description="Disordered" evidence="1">
    <location>
        <begin position="29"/>
        <end position="71"/>
    </location>
</feature>
<proteinExistence type="predicted"/>
<reference evidence="2" key="1">
    <citation type="journal article" date="2022" name="Int. J. Mol. Sci.">
        <title>Draft Genome of Tanacetum Coccineum: Genomic Comparison of Closely Related Tanacetum-Family Plants.</title>
        <authorList>
            <person name="Yamashiro T."/>
            <person name="Shiraishi A."/>
            <person name="Nakayama K."/>
            <person name="Satake H."/>
        </authorList>
    </citation>
    <scope>NUCLEOTIDE SEQUENCE</scope>
</reference>
<sequence>MQLIQKLRDDRKRMKKVFEDMSGRVISSISASGSKPLGTTKKNRTSRPTSSNKKNKVEDHRRSVKSSFNRKNRVSKPVCNANVMHSVLNVNYELVCSTCNECMFDAIHDLCIFDYLNNVNKREKSRSAKSNKKKNWKLTGKVFTGVEYRWLPTGRSFTIDRTKCSMTRIASTLIVPPKETSQTLDLGLLTTRNPMKIGDTIGIKSLLEVTAPKLLLLVLKVNAAGIKVTTAERLQLLKG</sequence>
<name>A0ABQ4YLJ5_9ASTR</name>
<gene>
    <name evidence="2" type="ORF">Tco_0727693</name>
</gene>
<evidence type="ECO:0000313" key="3">
    <source>
        <dbReference type="Proteomes" id="UP001151760"/>
    </source>
</evidence>
<dbReference type="EMBL" id="BQNB010010476">
    <property type="protein sequence ID" value="GJS77812.1"/>
    <property type="molecule type" value="Genomic_DNA"/>
</dbReference>